<dbReference type="EMBL" id="JAUEPT010000004">
    <property type="protein sequence ID" value="KAK0452369.1"/>
    <property type="molecule type" value="Genomic_DNA"/>
</dbReference>
<organism evidence="2 3">
    <name type="scientific">Armillaria borealis</name>
    <dbReference type="NCBI Taxonomy" id="47425"/>
    <lineage>
        <taxon>Eukaryota</taxon>
        <taxon>Fungi</taxon>
        <taxon>Dikarya</taxon>
        <taxon>Basidiomycota</taxon>
        <taxon>Agaricomycotina</taxon>
        <taxon>Agaricomycetes</taxon>
        <taxon>Agaricomycetidae</taxon>
        <taxon>Agaricales</taxon>
        <taxon>Marasmiineae</taxon>
        <taxon>Physalacriaceae</taxon>
        <taxon>Armillaria</taxon>
    </lineage>
</organism>
<feature type="signal peptide" evidence="1">
    <location>
        <begin position="1"/>
        <end position="17"/>
    </location>
</feature>
<gene>
    <name evidence="2" type="ORF">EV421DRAFT_896677</name>
</gene>
<keyword evidence="1" id="KW-0732">Signal</keyword>
<evidence type="ECO:0000256" key="1">
    <source>
        <dbReference type="SAM" id="SignalP"/>
    </source>
</evidence>
<feature type="chain" id="PRO_5041214941" evidence="1">
    <location>
        <begin position="18"/>
        <end position="375"/>
    </location>
</feature>
<dbReference type="Proteomes" id="UP001175226">
    <property type="component" value="Unassembled WGS sequence"/>
</dbReference>
<sequence>MFAKALLLLLTTAFCASDRGLVAGTTTPDNASLVARDGQATSQPLTLANSNWVWTGEEGSPGGGAPAGSRPFRMTIPHNEDKCAVCATILISTDDLHTLYVNGAEIGSGASYTSAQVYTVGLKRRSKNVIVVNATNTGGPAGMIATVLVDYSDNSTETFVTDASWKTLQSVPPVGFANPRLDDSSWIAASVEGKDGVGPWGLTALPPALDITQSNWIWTNETDSAGNAPVGHRAFRKTITSPIGKCAVCAKVVLTVDNGYTVYANGESLGSGTDFHTAQAYSVHQLDPDRNVFALDGENTGGPAAAIATILVAYNDGTSASYVTDSSWKAFEGEGVPEAFQCPSTDDSEWTQWRDATVLGRYGVGPQGSVSVPPA</sequence>
<comment type="caution">
    <text evidence="2">The sequence shown here is derived from an EMBL/GenBank/DDBJ whole genome shotgun (WGS) entry which is preliminary data.</text>
</comment>
<accession>A0AA39K0Q3</accession>
<name>A0AA39K0Q3_9AGAR</name>
<reference evidence="2" key="1">
    <citation type="submission" date="2023-06" db="EMBL/GenBank/DDBJ databases">
        <authorList>
            <consortium name="Lawrence Berkeley National Laboratory"/>
            <person name="Ahrendt S."/>
            <person name="Sahu N."/>
            <person name="Indic B."/>
            <person name="Wong-Bajracharya J."/>
            <person name="Merenyi Z."/>
            <person name="Ke H.-M."/>
            <person name="Monk M."/>
            <person name="Kocsube S."/>
            <person name="Drula E."/>
            <person name="Lipzen A."/>
            <person name="Balint B."/>
            <person name="Henrissat B."/>
            <person name="Andreopoulos B."/>
            <person name="Martin F.M."/>
            <person name="Harder C.B."/>
            <person name="Rigling D."/>
            <person name="Ford K.L."/>
            <person name="Foster G.D."/>
            <person name="Pangilinan J."/>
            <person name="Papanicolaou A."/>
            <person name="Barry K."/>
            <person name="LaButti K."/>
            <person name="Viragh M."/>
            <person name="Koriabine M."/>
            <person name="Yan M."/>
            <person name="Riley R."/>
            <person name="Champramary S."/>
            <person name="Plett K.L."/>
            <person name="Tsai I.J."/>
            <person name="Slot J."/>
            <person name="Sipos G."/>
            <person name="Plett J."/>
            <person name="Nagy L.G."/>
            <person name="Grigoriev I.V."/>
        </authorList>
    </citation>
    <scope>NUCLEOTIDE SEQUENCE</scope>
    <source>
        <strain evidence="2">FPL87.14</strain>
    </source>
</reference>
<dbReference type="Gene3D" id="2.60.120.260">
    <property type="entry name" value="Galactose-binding domain-like"/>
    <property type="match status" value="2"/>
</dbReference>
<protein>
    <submittedName>
        <fullName evidence="2">Lectin</fullName>
    </submittedName>
</protein>
<proteinExistence type="predicted"/>
<keyword evidence="3" id="KW-1185">Reference proteome</keyword>
<evidence type="ECO:0000313" key="2">
    <source>
        <dbReference type="EMBL" id="KAK0452369.1"/>
    </source>
</evidence>
<evidence type="ECO:0000313" key="3">
    <source>
        <dbReference type="Proteomes" id="UP001175226"/>
    </source>
</evidence>
<dbReference type="AlphaFoldDB" id="A0AA39K0Q3"/>